<dbReference type="RefSeq" id="WP_149324049.1">
    <property type="nucleotide sequence ID" value="NZ_CP043504.1"/>
</dbReference>
<dbReference type="EMBL" id="CP043504">
    <property type="protein sequence ID" value="QEO08616.1"/>
    <property type="molecule type" value="Genomic_DNA"/>
</dbReference>
<dbReference type="AlphaFoldDB" id="A0A5C1Y4D2"/>
<dbReference type="OrthoDB" id="5110798at2"/>
<evidence type="ECO:0000313" key="1">
    <source>
        <dbReference type="EMBL" id="QEO08616.1"/>
    </source>
</evidence>
<accession>A0A5C1Y4D2</accession>
<keyword evidence="2" id="KW-1185">Reference proteome</keyword>
<evidence type="ECO:0000313" key="2">
    <source>
        <dbReference type="Proteomes" id="UP000322159"/>
    </source>
</evidence>
<dbReference type="KEGG" id="lyk:FLP23_00365"/>
<dbReference type="Proteomes" id="UP000322159">
    <property type="component" value="Chromosome"/>
</dbReference>
<organism evidence="1 2">
    <name type="scientific">Protaetiibacter larvae</name>
    <dbReference type="NCBI Taxonomy" id="2592654"/>
    <lineage>
        <taxon>Bacteria</taxon>
        <taxon>Bacillati</taxon>
        <taxon>Actinomycetota</taxon>
        <taxon>Actinomycetes</taxon>
        <taxon>Micrococcales</taxon>
        <taxon>Microbacteriaceae</taxon>
        <taxon>Protaetiibacter</taxon>
    </lineage>
</organism>
<evidence type="ECO:0008006" key="3">
    <source>
        <dbReference type="Google" id="ProtNLM"/>
    </source>
</evidence>
<gene>
    <name evidence="1" type="ORF">FLP23_00365</name>
</gene>
<name>A0A5C1Y4D2_9MICO</name>
<reference evidence="1 2" key="1">
    <citation type="submission" date="2019-09" db="EMBL/GenBank/DDBJ databases">
        <title>Genome sequencing of strain KACC 19322.</title>
        <authorList>
            <person name="Heo J."/>
            <person name="Kim S.-J."/>
            <person name="Kim J.-S."/>
            <person name="Hong S.-B."/>
            <person name="Kwon S.-W."/>
        </authorList>
    </citation>
    <scope>NUCLEOTIDE SEQUENCE [LARGE SCALE GENOMIC DNA]</scope>
    <source>
        <strain evidence="1 2">KACC 19322</strain>
    </source>
</reference>
<proteinExistence type="predicted"/>
<sequence>MVKRVDFVFDPDWPHIGSTVMRGEQLSGLARAGLGRDWRVRYRPLGARIRGSRVFLTKNAARRLDADDANALVRAGNRLFVDIVDSSPPGWTADVTCILVAASHTSFTTVSRTHPHREVVLIDHHVDPRLPAPPAHYPRFRVGYFGEVFNAALTPEVERKVEVVPVSTAQRDDSWLSRLVEFPLHFAVRRRIAQDDVKPFLKGFTAAAMGANILALRTDREAVAWLGDDYPFLVDGDDEATVLDAIAAAEGSWGSSRWDAGLHAMRGIRERVSPERIVRQLERALSA</sequence>
<protein>
    <recommendedName>
        <fullName evidence="3">Glycosyltransferase family 1 protein</fullName>
    </recommendedName>
</protein>